<dbReference type="EMBL" id="CAJOBI010142857">
    <property type="protein sequence ID" value="CAF4775917.1"/>
    <property type="molecule type" value="Genomic_DNA"/>
</dbReference>
<comment type="caution">
    <text evidence="1">The sequence shown here is derived from an EMBL/GenBank/DDBJ whole genome shotgun (WGS) entry which is preliminary data.</text>
</comment>
<reference evidence="1" key="1">
    <citation type="submission" date="2021-02" db="EMBL/GenBank/DDBJ databases">
        <authorList>
            <person name="Nowell W R."/>
        </authorList>
    </citation>
    <scope>NUCLEOTIDE SEQUENCE</scope>
</reference>
<feature type="non-terminal residue" evidence="1">
    <location>
        <position position="58"/>
    </location>
</feature>
<proteinExistence type="predicted"/>
<organism evidence="1 2">
    <name type="scientific">Rotaria magnacalcarata</name>
    <dbReference type="NCBI Taxonomy" id="392030"/>
    <lineage>
        <taxon>Eukaryota</taxon>
        <taxon>Metazoa</taxon>
        <taxon>Spiralia</taxon>
        <taxon>Gnathifera</taxon>
        <taxon>Rotifera</taxon>
        <taxon>Eurotatoria</taxon>
        <taxon>Bdelloidea</taxon>
        <taxon>Philodinida</taxon>
        <taxon>Philodinidae</taxon>
        <taxon>Rotaria</taxon>
    </lineage>
</organism>
<name>A0A8S3B656_9BILA</name>
<evidence type="ECO:0000313" key="2">
    <source>
        <dbReference type="Proteomes" id="UP000676336"/>
    </source>
</evidence>
<sequence length="58" mass="6819">MVVFYCKSIRTRLEEKSIHLLEAMKQILDLGQSISQLNSLVSRMMSILIVYYLERTIL</sequence>
<dbReference type="AlphaFoldDB" id="A0A8S3B656"/>
<dbReference type="Proteomes" id="UP000676336">
    <property type="component" value="Unassembled WGS sequence"/>
</dbReference>
<protein>
    <submittedName>
        <fullName evidence="1">Uncharacterized protein</fullName>
    </submittedName>
</protein>
<gene>
    <name evidence="1" type="ORF">SMN809_LOCUS46133</name>
</gene>
<accession>A0A8S3B656</accession>
<evidence type="ECO:0000313" key="1">
    <source>
        <dbReference type="EMBL" id="CAF4775917.1"/>
    </source>
</evidence>
<feature type="non-terminal residue" evidence="1">
    <location>
        <position position="1"/>
    </location>
</feature>